<dbReference type="EMBL" id="JANPWB010000002">
    <property type="protein sequence ID" value="KAJ1210723.1"/>
    <property type="molecule type" value="Genomic_DNA"/>
</dbReference>
<keyword evidence="6" id="KW-1185">Reference proteome</keyword>
<evidence type="ECO:0000259" key="4">
    <source>
        <dbReference type="Pfam" id="PF14381"/>
    </source>
</evidence>
<dbReference type="Pfam" id="PF00514">
    <property type="entry name" value="Arm"/>
    <property type="match status" value="3"/>
</dbReference>
<dbReference type="PROSITE" id="PS50176">
    <property type="entry name" value="ARM_REPEAT"/>
    <property type="match status" value="2"/>
</dbReference>
<reference evidence="5" key="1">
    <citation type="journal article" date="2022" name="bioRxiv">
        <title>Sequencing and chromosome-scale assembly of the giantPleurodeles waltlgenome.</title>
        <authorList>
            <person name="Brown T."/>
            <person name="Elewa A."/>
            <person name="Iarovenko S."/>
            <person name="Subramanian E."/>
            <person name="Araus A.J."/>
            <person name="Petzold A."/>
            <person name="Susuki M."/>
            <person name="Suzuki K.-i.T."/>
            <person name="Hayashi T."/>
            <person name="Toyoda A."/>
            <person name="Oliveira C."/>
            <person name="Osipova E."/>
            <person name="Leigh N.D."/>
            <person name="Simon A."/>
            <person name="Yun M.H."/>
        </authorList>
    </citation>
    <scope>NUCLEOTIDE SEQUENCE</scope>
    <source>
        <strain evidence="5">20211129_DDA</strain>
        <tissue evidence="5">Liver</tissue>
    </source>
</reference>
<dbReference type="InterPro" id="IPR055164">
    <property type="entry name" value="EDR1/CTR1/ARMC3-like_pept-like"/>
</dbReference>
<dbReference type="Proteomes" id="UP001066276">
    <property type="component" value="Chromosome 1_2"/>
</dbReference>
<feature type="compositionally biased region" description="Low complexity" evidence="3">
    <location>
        <begin position="656"/>
        <end position="668"/>
    </location>
</feature>
<dbReference type="PANTHER" id="PTHR46618">
    <property type="entry name" value="ARMADILLO REPEAT-CONTAINING PROTEIN 3"/>
    <property type="match status" value="1"/>
</dbReference>
<dbReference type="InterPro" id="IPR011989">
    <property type="entry name" value="ARM-like"/>
</dbReference>
<comment type="caution">
    <text evidence="5">The sequence shown here is derived from an EMBL/GenBank/DDBJ whole genome shotgun (WGS) entry which is preliminary data.</text>
</comment>
<dbReference type="InterPro" id="IPR052441">
    <property type="entry name" value="Armadillo-Ser/Thr_Kinase"/>
</dbReference>
<evidence type="ECO:0000313" key="6">
    <source>
        <dbReference type="Proteomes" id="UP001066276"/>
    </source>
</evidence>
<feature type="compositionally biased region" description="Basic and acidic residues" evidence="3">
    <location>
        <begin position="682"/>
        <end position="692"/>
    </location>
</feature>
<dbReference type="InterPro" id="IPR000225">
    <property type="entry name" value="Armadillo"/>
</dbReference>
<protein>
    <recommendedName>
        <fullName evidence="4">EDR1/CTR1/ARMC3-like peptidase-like domain-containing protein</fullName>
    </recommendedName>
</protein>
<feature type="region of interest" description="Disordered" evidence="3">
    <location>
        <begin position="609"/>
        <end position="692"/>
    </location>
</feature>
<dbReference type="Pfam" id="PF13513">
    <property type="entry name" value="HEAT_EZ"/>
    <property type="match status" value="1"/>
</dbReference>
<name>A0AAV7W9K9_PLEWA</name>
<dbReference type="AlphaFoldDB" id="A0AAV7W9K9"/>
<dbReference type="PANTHER" id="PTHR46618:SF1">
    <property type="entry name" value="ARMADILLO REPEAT-CONTAINING PROTEIN 3"/>
    <property type="match status" value="1"/>
</dbReference>
<feature type="compositionally biased region" description="Basic and acidic residues" evidence="3">
    <location>
        <begin position="618"/>
        <end position="627"/>
    </location>
</feature>
<feature type="repeat" description="ARM" evidence="2">
    <location>
        <begin position="150"/>
        <end position="192"/>
    </location>
</feature>
<dbReference type="Pfam" id="PF14381">
    <property type="entry name" value="EDR1_CTR1_ARMC3_pept"/>
    <property type="match status" value="1"/>
</dbReference>
<dbReference type="SMART" id="SM00185">
    <property type="entry name" value="ARM"/>
    <property type="match status" value="9"/>
</dbReference>
<accession>A0AAV7W9K9</accession>
<sequence length="863" mass="94649">MGKKVKKEPEAPPKDVFDPLAIESKKVPTVVLMLQSPEEEVLGKASESLYKFAKKSDENKLLLLDLGALSPLLNLISHEDKIVRRNATTVLGTLAGHPDARQRLRTMDVFPALIARLAPEEETVIHEFASLCLAYLSVDFTSKAKILEHNGLEPLVRLLGSPDPDVKKNSVECIYQLVQDFQSRAALCQLQGIPPILELLKSEYPVIQVLALKTLATLSNDAEARTILKQSQALQQILQILELKDLNDLHVEALSVMTHCLDDIETMQLLQQTGGMKRLLTFMETSTIPEVQANAAKALGKAAQDNESRKMLSDQEAEKTLVTLLISDNDDVRAAACQAISAMCANVASKDLFRNDGIPLIVHLLSSENGAVRESAVQALANLTTNNPSNATAVMEAGGVESLVKLLSDDRDVAVAHCGTVIINMASQDILRVSIQGHGVMQAIVKPLQSTNSIVMSKAALTVAAIACDADARAELRNAGGLGPLVHLLKSKYDEVRRNACWAVMVCAGDELTAVELCNLGALDILQEINLSVSRRNNFSEGAQNKLFDNFLPLKYSHKGYLSSSNIINDGFYDCGRIKPEAKLLSLEELSKQEVNDHRAVLLVNASAIEHGPPHSPASDEKADRNAVRSPTSVSRMAKEKPSTRGASPVEDKQDPSSGRSPSSLSRSGIKEKASKGKGKPKKEEDKVKEEEGHTLQEIIIEKKQWLPPFDLILFSYIGDVTKTVLEHPNTRDQVVLLAQFVADKMGGPIEKDKLHEFPWELHISELKFKFKSNIIPIGAITKGIFCHRALLFKVLADRIGIATYLIRGDYNRAWNEVKLQEDSAPGITVVLRPPEAYIVDLMYQPGRLMKVGSADADHYQHI</sequence>
<feature type="repeat" description="ARM" evidence="2">
    <location>
        <begin position="356"/>
        <end position="398"/>
    </location>
</feature>
<organism evidence="5 6">
    <name type="scientific">Pleurodeles waltl</name>
    <name type="common">Iberian ribbed newt</name>
    <dbReference type="NCBI Taxonomy" id="8319"/>
    <lineage>
        <taxon>Eukaryota</taxon>
        <taxon>Metazoa</taxon>
        <taxon>Chordata</taxon>
        <taxon>Craniata</taxon>
        <taxon>Vertebrata</taxon>
        <taxon>Euteleostomi</taxon>
        <taxon>Amphibia</taxon>
        <taxon>Batrachia</taxon>
        <taxon>Caudata</taxon>
        <taxon>Salamandroidea</taxon>
        <taxon>Salamandridae</taxon>
        <taxon>Pleurodelinae</taxon>
        <taxon>Pleurodeles</taxon>
    </lineage>
</organism>
<evidence type="ECO:0000313" key="5">
    <source>
        <dbReference type="EMBL" id="KAJ1210723.1"/>
    </source>
</evidence>
<dbReference type="InterPro" id="IPR016024">
    <property type="entry name" value="ARM-type_fold"/>
</dbReference>
<evidence type="ECO:0000256" key="2">
    <source>
        <dbReference type="PROSITE-ProRule" id="PRU00259"/>
    </source>
</evidence>
<gene>
    <name evidence="5" type="ORF">NDU88_006085</name>
</gene>
<evidence type="ECO:0000256" key="3">
    <source>
        <dbReference type="SAM" id="MobiDB-lite"/>
    </source>
</evidence>
<dbReference type="Gene3D" id="1.25.10.10">
    <property type="entry name" value="Leucine-rich Repeat Variant"/>
    <property type="match status" value="3"/>
</dbReference>
<keyword evidence="1" id="KW-0677">Repeat</keyword>
<dbReference type="SUPFAM" id="SSF48371">
    <property type="entry name" value="ARM repeat"/>
    <property type="match status" value="2"/>
</dbReference>
<evidence type="ECO:0000256" key="1">
    <source>
        <dbReference type="ARBA" id="ARBA00022737"/>
    </source>
</evidence>
<feature type="domain" description="EDR1/CTR1/ARMC3-like peptidase-like" evidence="4">
    <location>
        <begin position="711"/>
        <end position="850"/>
    </location>
</feature>
<proteinExistence type="predicted"/>